<evidence type="ECO:0000256" key="1">
    <source>
        <dbReference type="SAM" id="MobiDB-lite"/>
    </source>
</evidence>
<feature type="compositionally biased region" description="Polar residues" evidence="1">
    <location>
        <begin position="606"/>
        <end position="631"/>
    </location>
</feature>
<feature type="compositionally biased region" description="Basic and acidic residues" evidence="1">
    <location>
        <begin position="87"/>
        <end position="106"/>
    </location>
</feature>
<accession>A0A7U3SNA9</accession>
<dbReference type="AlphaFoldDB" id="A0A7U3SNA9"/>
<gene>
    <name evidence="2" type="ORF">C2857_005044</name>
</gene>
<keyword evidence="3" id="KW-1185">Reference proteome</keyword>
<feature type="compositionally biased region" description="Basic residues" evidence="1">
    <location>
        <begin position="213"/>
        <end position="222"/>
    </location>
</feature>
<feature type="compositionally biased region" description="Basic and acidic residues" evidence="1">
    <location>
        <begin position="230"/>
        <end position="245"/>
    </location>
</feature>
<dbReference type="OrthoDB" id="3439935at2759"/>
<reference evidence="2 3" key="1">
    <citation type="journal article" date="2018" name="PLoS Genet.">
        <title>Repeat elements organise 3D genome structure and mediate transcription in the filamentous fungus Epichloe festucae.</title>
        <authorList>
            <person name="Winter D.J."/>
            <person name="Ganley A.R.D."/>
            <person name="Young C.A."/>
            <person name="Liachko I."/>
            <person name="Schardl C.L."/>
            <person name="Dupont P.Y."/>
            <person name="Berry D."/>
            <person name="Ram A."/>
            <person name="Scott B."/>
            <person name="Cox M.P."/>
        </authorList>
    </citation>
    <scope>NUCLEOTIDE SEQUENCE [LARGE SCALE GENOMIC DNA]</scope>
    <source>
        <strain evidence="2 3">Fl1</strain>
    </source>
</reference>
<protein>
    <submittedName>
        <fullName evidence="2">Uncharacterized protein</fullName>
    </submittedName>
</protein>
<feature type="compositionally biased region" description="Basic and acidic residues" evidence="1">
    <location>
        <begin position="253"/>
        <end position="313"/>
    </location>
</feature>
<name>A0A7U3SNA9_EPIFF</name>
<evidence type="ECO:0000313" key="2">
    <source>
        <dbReference type="EMBL" id="QPH12757.1"/>
    </source>
</evidence>
<feature type="compositionally biased region" description="Basic and acidic residues" evidence="1">
    <location>
        <begin position="324"/>
        <end position="343"/>
    </location>
</feature>
<feature type="compositionally biased region" description="Low complexity" evidence="1">
    <location>
        <begin position="111"/>
        <end position="145"/>
    </location>
</feature>
<feature type="compositionally biased region" description="Basic and acidic residues" evidence="1">
    <location>
        <begin position="195"/>
        <end position="212"/>
    </location>
</feature>
<feature type="compositionally biased region" description="Polar residues" evidence="1">
    <location>
        <begin position="545"/>
        <end position="593"/>
    </location>
</feature>
<sequence length="731" mass="77596">MQWPRPHSASESLLIIQTADNMARKKSAPPSLFCEWMVGTTISAALGPLPRKPPKRREVVTVEVLTDDETEEDTLIITYPRSGGSRKVADAKDAAVKKVRFEDAPKKSAMKKAAPSASEDSGETGAETQAAAESSDSSNATSDDSQPTKKANGKEPKKAAAKPSDSGDDSEPHPTCKCNDCVRGRQKQQQSQGEKCAKKSETLDSETDEPKKSSKKGGKGKKSSQSGNKGKGDKVEVESSPKVEAESSASETESAKDTEDEAVAGKEEKKEEDAVTKEDQSQGGKKDKNKGLNEQSKPESAKTDESEDKKEAEAPAETSPKNDAPAKEKKPPNTSKTADDKKPSYPAGFPGPHARRPNLIVPIRAEVVHTERVVETPEDPPPNAYYDSENNIVRIYHGPAYGHHHASLYPKRDPSHLPLPIGMPHPTQNPYYYGFDRGPDKSNLEHVPITQGMYVPPVLNAYCPPHGYAGYPGAFMPSGGPPPTAVPPAAWPAAEPAAVSLSTMNKNKGAFSVPAPSSKSQDLAGGDNVFPPGKQNPYYPPKRSPFSNLGASKRCASNGSPRHSNTSKKAPSLSNAQQQSDQWGNSSKSQDQVAASAAAAAETGWDNGTDQGQGQDSAWPTNGADQSTCWPENSGGETAPVESSWSANGQTETPGDTWGNQEAQQNNDGGDAGPGWGGQTDQQTKDDPPLTDHNNGMPTEAIPGAWVTSPPVPPAWGDTSMAASTGGRVEW</sequence>
<feature type="region of interest" description="Disordered" evidence="1">
    <location>
        <begin position="510"/>
        <end position="731"/>
    </location>
</feature>
<evidence type="ECO:0000313" key="3">
    <source>
        <dbReference type="Proteomes" id="UP000594364"/>
    </source>
</evidence>
<proteinExistence type="predicted"/>
<dbReference type="EMBL" id="CP031389">
    <property type="protein sequence ID" value="QPH12757.1"/>
    <property type="molecule type" value="Genomic_DNA"/>
</dbReference>
<dbReference type="Proteomes" id="UP000594364">
    <property type="component" value="Chromosome 5"/>
</dbReference>
<feature type="region of interest" description="Disordered" evidence="1">
    <location>
        <begin position="78"/>
        <end position="358"/>
    </location>
</feature>
<organism evidence="2 3">
    <name type="scientific">Epichloe festucae (strain Fl1)</name>
    <dbReference type="NCBI Taxonomy" id="877507"/>
    <lineage>
        <taxon>Eukaryota</taxon>
        <taxon>Fungi</taxon>
        <taxon>Dikarya</taxon>
        <taxon>Ascomycota</taxon>
        <taxon>Pezizomycotina</taxon>
        <taxon>Sordariomycetes</taxon>
        <taxon>Hypocreomycetidae</taxon>
        <taxon>Hypocreales</taxon>
        <taxon>Clavicipitaceae</taxon>
        <taxon>Epichloe</taxon>
    </lineage>
</organism>
<feature type="compositionally biased region" description="Polar residues" evidence="1">
    <location>
        <begin position="641"/>
        <end position="668"/>
    </location>
</feature>